<dbReference type="EMBL" id="VZUL01000003">
    <property type="protein sequence ID" value="KAB1082968.1"/>
    <property type="molecule type" value="Genomic_DNA"/>
</dbReference>
<evidence type="ECO:0000313" key="4">
    <source>
        <dbReference type="EMBL" id="KAB1082968.1"/>
    </source>
</evidence>
<dbReference type="NCBIfam" id="TIGR00976">
    <property type="entry name" value="CocE_NonD"/>
    <property type="match status" value="1"/>
</dbReference>
<dbReference type="InterPro" id="IPR013736">
    <property type="entry name" value="Xaa-Pro_dipept_C"/>
</dbReference>
<organism evidence="4 5">
    <name type="scientific">Neorhizobium galegae</name>
    <name type="common">Rhizobium galegae</name>
    <dbReference type="NCBI Taxonomy" id="399"/>
    <lineage>
        <taxon>Bacteria</taxon>
        <taxon>Pseudomonadati</taxon>
        <taxon>Pseudomonadota</taxon>
        <taxon>Alphaproteobacteria</taxon>
        <taxon>Hyphomicrobiales</taxon>
        <taxon>Rhizobiaceae</taxon>
        <taxon>Rhizobium/Agrobacterium group</taxon>
        <taxon>Neorhizobium</taxon>
    </lineage>
</organism>
<dbReference type="InterPro" id="IPR029058">
    <property type="entry name" value="AB_hydrolase_fold"/>
</dbReference>
<dbReference type="AlphaFoldDB" id="A0A6A1TIA6"/>
<dbReference type="Pfam" id="PF02129">
    <property type="entry name" value="Peptidase_S15"/>
    <property type="match status" value="1"/>
</dbReference>
<gene>
    <name evidence="4" type="ORF">F4V91_25175</name>
</gene>
<evidence type="ECO:0000313" key="5">
    <source>
        <dbReference type="Proteomes" id="UP000386575"/>
    </source>
</evidence>
<dbReference type="SUPFAM" id="SSF53474">
    <property type="entry name" value="alpha/beta-Hydrolases"/>
    <property type="match status" value="1"/>
</dbReference>
<dbReference type="InterPro" id="IPR005674">
    <property type="entry name" value="CocE/Ser_esterase"/>
</dbReference>
<dbReference type="Pfam" id="PF08530">
    <property type="entry name" value="PepX_C"/>
    <property type="match status" value="1"/>
</dbReference>
<dbReference type="Gene3D" id="1.10.3020.10">
    <property type="entry name" value="alpha-amino acid ester hydrolase ( Helical cap domain)"/>
    <property type="match status" value="1"/>
</dbReference>
<dbReference type="InterPro" id="IPR008979">
    <property type="entry name" value="Galactose-bd-like_sf"/>
</dbReference>
<keyword evidence="1 4" id="KW-0378">Hydrolase</keyword>
<protein>
    <submittedName>
        <fullName evidence="4">CocE/NonD family hydrolase</fullName>
    </submittedName>
</protein>
<reference evidence="4 5" key="1">
    <citation type="submission" date="2019-09" db="EMBL/GenBank/DDBJ databases">
        <title>Genome sequencing of Ng87 strain.</title>
        <authorList>
            <person name="Karasev E.S."/>
            <person name="Andronov E."/>
        </authorList>
    </citation>
    <scope>NUCLEOTIDE SEQUENCE [LARGE SCALE GENOMIC DNA]</scope>
    <source>
        <strain evidence="4 5">Ng87</strain>
    </source>
</reference>
<dbReference type="Gene3D" id="2.60.120.260">
    <property type="entry name" value="Galactose-binding domain-like"/>
    <property type="match status" value="1"/>
</dbReference>
<sequence>MSRSTGSLPKPSTRADDLTTSRAPYDVASPERGELLLDDGVVLVSDIYCPVGEGTFPVLLMRQPYGRAIASTLVLAHPSWYASHGYIVVIQDVRGCGDSGGVFEAFVSEIADGARTLEWVSGLPGSNGKLGLYGFSYQAVTQYLAIAGKGNVRPDAIAPSMGSWMPRDDWAYEGNAFRLGLNVGWAAQMARLTAARREDARTYAALGGAGDDVALRDLLVSQPNISHLAKWVADEKDYWDAVSPGAQLADDPLDIPVLHTGGWADFLLRGTWAADAAFRARHPDSTHLVIGPWAHAPWNRAGGASDMGANAELSIDRAQLAFFDFYLKGLGEKPLPVRLFDMGRRSWCDFVDRPISSEAEFFLSSSGLGAAMVSDGSLSMESGAQARDTFVHDPTRPTPLVGGHLGTPAGFADRSGHDNRADVAVYTSAPFNVARFFGGEASAEIEVETQSEGFDLCATLSLVAPSGEARVLSTGYARLEGGGQVSARVSLRPVCVTVSAGFALRLSLQGAGAPVFEIHPGNEPFASVPEMARRPITISICHGGTARSRLIMPEAPDNVA</sequence>
<name>A0A6A1TIA6_NEOGA</name>
<feature type="domain" description="Xaa-Pro dipeptidyl-peptidase C-terminal" evidence="3">
    <location>
        <begin position="320"/>
        <end position="551"/>
    </location>
</feature>
<feature type="region of interest" description="Disordered" evidence="2">
    <location>
        <begin position="1"/>
        <end position="25"/>
    </location>
</feature>
<evidence type="ECO:0000259" key="3">
    <source>
        <dbReference type="SMART" id="SM00939"/>
    </source>
</evidence>
<comment type="caution">
    <text evidence="4">The sequence shown here is derived from an EMBL/GenBank/DDBJ whole genome shotgun (WGS) entry which is preliminary data.</text>
</comment>
<dbReference type="Proteomes" id="UP000386575">
    <property type="component" value="Unassembled WGS sequence"/>
</dbReference>
<dbReference type="GO" id="GO:0008239">
    <property type="term" value="F:dipeptidyl-peptidase activity"/>
    <property type="evidence" value="ECO:0007669"/>
    <property type="project" value="InterPro"/>
</dbReference>
<dbReference type="InterPro" id="IPR000383">
    <property type="entry name" value="Xaa-Pro-like_dom"/>
</dbReference>
<dbReference type="SMART" id="SM00939">
    <property type="entry name" value="PepX_C"/>
    <property type="match status" value="1"/>
</dbReference>
<accession>A0A6A1TIA6</accession>
<dbReference type="Gene3D" id="3.40.50.1820">
    <property type="entry name" value="alpha/beta hydrolase"/>
    <property type="match status" value="1"/>
</dbReference>
<proteinExistence type="predicted"/>
<evidence type="ECO:0000256" key="2">
    <source>
        <dbReference type="SAM" id="MobiDB-lite"/>
    </source>
</evidence>
<evidence type="ECO:0000256" key="1">
    <source>
        <dbReference type="ARBA" id="ARBA00022801"/>
    </source>
</evidence>
<dbReference type="SUPFAM" id="SSF49785">
    <property type="entry name" value="Galactose-binding domain-like"/>
    <property type="match status" value="1"/>
</dbReference>